<dbReference type="EMBL" id="JAGSPN010000001">
    <property type="protein sequence ID" value="MBR7780686.1"/>
    <property type="molecule type" value="Genomic_DNA"/>
</dbReference>
<evidence type="ECO:0000313" key="4">
    <source>
        <dbReference type="Proteomes" id="UP000680067"/>
    </source>
</evidence>
<evidence type="ECO:0008006" key="5">
    <source>
        <dbReference type="Google" id="ProtNLM"/>
    </source>
</evidence>
<keyword evidence="4" id="KW-1185">Reference proteome</keyword>
<reference evidence="3" key="1">
    <citation type="submission" date="2021-04" db="EMBL/GenBank/DDBJ databases">
        <title>novel species isolated from subtropical streams in China.</title>
        <authorList>
            <person name="Lu H."/>
        </authorList>
    </citation>
    <scope>NUCLEOTIDE SEQUENCE</scope>
    <source>
        <strain evidence="3">LFS511W</strain>
    </source>
</reference>
<feature type="signal peptide" evidence="2">
    <location>
        <begin position="1"/>
        <end position="22"/>
    </location>
</feature>
<evidence type="ECO:0000313" key="3">
    <source>
        <dbReference type="EMBL" id="MBR7780686.1"/>
    </source>
</evidence>
<keyword evidence="2" id="KW-0732">Signal</keyword>
<dbReference type="RefSeq" id="WP_212686077.1">
    <property type="nucleotide sequence ID" value="NZ_JAGSPN010000001.1"/>
</dbReference>
<organism evidence="3 4">
    <name type="scientific">Undibacterium luofuense</name>
    <dbReference type="NCBI Taxonomy" id="2828733"/>
    <lineage>
        <taxon>Bacteria</taxon>
        <taxon>Pseudomonadati</taxon>
        <taxon>Pseudomonadota</taxon>
        <taxon>Betaproteobacteria</taxon>
        <taxon>Burkholderiales</taxon>
        <taxon>Oxalobacteraceae</taxon>
        <taxon>Undibacterium</taxon>
    </lineage>
</organism>
<proteinExistence type="predicted"/>
<feature type="region of interest" description="Disordered" evidence="1">
    <location>
        <begin position="54"/>
        <end position="81"/>
    </location>
</feature>
<evidence type="ECO:0000256" key="1">
    <source>
        <dbReference type="SAM" id="MobiDB-lite"/>
    </source>
</evidence>
<dbReference type="AlphaFoldDB" id="A0A941I4N0"/>
<feature type="chain" id="PRO_5036795136" description="PsiF repeat-containing protein" evidence="2">
    <location>
        <begin position="23"/>
        <end position="137"/>
    </location>
</feature>
<protein>
    <recommendedName>
        <fullName evidence="5">PsiF repeat-containing protein</fullName>
    </recommendedName>
</protein>
<comment type="caution">
    <text evidence="3">The sequence shown here is derived from an EMBL/GenBank/DDBJ whole genome shotgun (WGS) entry which is preliminary data.</text>
</comment>
<name>A0A941I4N0_9BURK</name>
<gene>
    <name evidence="3" type="ORF">KDM89_00910</name>
</gene>
<sequence>MKSGIYILFASLTLLVSATSYAGSVCQSLCSSEKKACTREADQDAKAVIDPLIPKATDSYPSKNPNQLPPTPTQETRQQRNDVYRKSLAENVKQCDVQERQCLAACSKSADTTDKDADKSIEKYLENKKLPAVQKEK</sequence>
<evidence type="ECO:0000256" key="2">
    <source>
        <dbReference type="SAM" id="SignalP"/>
    </source>
</evidence>
<accession>A0A941I4N0</accession>
<dbReference type="Proteomes" id="UP000680067">
    <property type="component" value="Unassembled WGS sequence"/>
</dbReference>